<sequence>MASYRRFVALGDSTTEGVGDTPYADGAPRGWADRFAVLLAEADPATTYANLAVRGKVTAEVRAEQLGPALALEPDLVSLVVAMNDLIRPTFSAERIVADVDAMVGPLRRQGATVLLMTFPDLSAVSPVGRALRGRVAALNRGFRTITARYGATLLDIATVPTAGDPRVWADDRLHLNPDGHALLAAAMASTAGLPDAGRAWQEPLPPPVRVGARERVGTEVSWYRAHVGPWLGRRLTGRSSGDGRTAKRPLLQPVLPAGQHDAT</sequence>
<feature type="region of interest" description="Disordered" evidence="1">
    <location>
        <begin position="235"/>
        <end position="264"/>
    </location>
</feature>
<dbReference type="PANTHER" id="PTHR43784:SF2">
    <property type="entry name" value="GDSL-LIKE LIPASE_ACYLHYDROLASE, PUTATIVE (AFU_ORTHOLOGUE AFUA_2G00820)-RELATED"/>
    <property type="match status" value="1"/>
</dbReference>
<feature type="domain" description="SGNH hydrolase-type esterase" evidence="2">
    <location>
        <begin position="9"/>
        <end position="183"/>
    </location>
</feature>
<evidence type="ECO:0000256" key="1">
    <source>
        <dbReference type="SAM" id="MobiDB-lite"/>
    </source>
</evidence>
<dbReference type="RefSeq" id="WP_149768032.1">
    <property type="nucleotide sequence ID" value="NZ_VDFQ02000001.1"/>
</dbReference>
<protein>
    <submittedName>
        <fullName evidence="3">SGNH/GDSL hydrolase family protein</fullName>
    </submittedName>
</protein>
<dbReference type="EMBL" id="VDFQ02000001">
    <property type="protein sequence ID" value="KAA1424860.1"/>
    <property type="molecule type" value="Genomic_DNA"/>
</dbReference>
<comment type="caution">
    <text evidence="3">The sequence shown here is derived from an EMBL/GenBank/DDBJ whole genome shotgun (WGS) entry which is preliminary data.</text>
</comment>
<proteinExistence type="predicted"/>
<reference evidence="3 4" key="1">
    <citation type="submission" date="2019-09" db="EMBL/GenBank/DDBJ databases">
        <title>Mumia zhuanghuii sp. nov. isolated from the intestinal contents of plateau pika (Ochotona curzoniae) in the Qinghai-Tibet plateau of China.</title>
        <authorList>
            <person name="Tian Z."/>
        </authorList>
    </citation>
    <scope>NUCLEOTIDE SEQUENCE [LARGE SCALE GENOMIC DNA]</scope>
    <source>
        <strain evidence="4">350</strain>
    </source>
</reference>
<evidence type="ECO:0000313" key="4">
    <source>
        <dbReference type="Proteomes" id="UP000307768"/>
    </source>
</evidence>
<dbReference type="Gene3D" id="3.40.50.1110">
    <property type="entry name" value="SGNH hydrolase"/>
    <property type="match status" value="1"/>
</dbReference>
<dbReference type="PANTHER" id="PTHR43784">
    <property type="entry name" value="GDSL-LIKE LIPASE/ACYLHYDROLASE, PUTATIVE (AFU_ORTHOLOGUE AFUA_2G00820)-RELATED"/>
    <property type="match status" value="1"/>
</dbReference>
<dbReference type="InterPro" id="IPR013830">
    <property type="entry name" value="SGNH_hydro"/>
</dbReference>
<dbReference type="InterPro" id="IPR036514">
    <property type="entry name" value="SGNH_hydro_sf"/>
</dbReference>
<organism evidence="3 4">
    <name type="scientific">Mumia zhuanghuii</name>
    <dbReference type="NCBI Taxonomy" id="2585211"/>
    <lineage>
        <taxon>Bacteria</taxon>
        <taxon>Bacillati</taxon>
        <taxon>Actinomycetota</taxon>
        <taxon>Actinomycetes</taxon>
        <taxon>Propionibacteriales</taxon>
        <taxon>Nocardioidaceae</taxon>
        <taxon>Mumia</taxon>
    </lineage>
</organism>
<name>A0A5Q6S3K2_9ACTN</name>
<dbReference type="OrthoDB" id="3465773at2"/>
<dbReference type="AlphaFoldDB" id="A0A5Q6S3K2"/>
<dbReference type="CDD" id="cd01832">
    <property type="entry name" value="SGNH_hydrolase_like_1"/>
    <property type="match status" value="1"/>
</dbReference>
<keyword evidence="3" id="KW-0378">Hydrolase</keyword>
<dbReference type="InterPro" id="IPR053140">
    <property type="entry name" value="GDSL_Rv0518-like"/>
</dbReference>
<dbReference type="GO" id="GO:0016787">
    <property type="term" value="F:hydrolase activity"/>
    <property type="evidence" value="ECO:0007669"/>
    <property type="project" value="UniProtKB-KW"/>
</dbReference>
<accession>A0A5Q6S3K2</accession>
<evidence type="ECO:0000259" key="2">
    <source>
        <dbReference type="Pfam" id="PF13472"/>
    </source>
</evidence>
<evidence type="ECO:0000313" key="3">
    <source>
        <dbReference type="EMBL" id="KAA1424860.1"/>
    </source>
</evidence>
<gene>
    <name evidence="3" type="ORF">FE697_002825</name>
</gene>
<dbReference type="Proteomes" id="UP000307768">
    <property type="component" value="Unassembled WGS sequence"/>
</dbReference>
<dbReference type="SUPFAM" id="SSF52266">
    <property type="entry name" value="SGNH hydrolase"/>
    <property type="match status" value="1"/>
</dbReference>
<dbReference type="Pfam" id="PF13472">
    <property type="entry name" value="Lipase_GDSL_2"/>
    <property type="match status" value="1"/>
</dbReference>